<dbReference type="WBParaSite" id="Gr19_v10_g13748.t1">
    <property type="protein sequence ID" value="Gr19_v10_g13748.t1"/>
    <property type="gene ID" value="Gr19_v10_g13748"/>
</dbReference>
<dbReference type="Proteomes" id="UP000887572">
    <property type="component" value="Unplaced"/>
</dbReference>
<dbReference type="AlphaFoldDB" id="A0A914H3U7"/>
<protein>
    <submittedName>
        <fullName evidence="2">Uncharacterized protein</fullName>
    </submittedName>
</protein>
<organism evidence="1 2">
    <name type="scientific">Globodera rostochiensis</name>
    <name type="common">Golden nematode worm</name>
    <name type="synonym">Heterodera rostochiensis</name>
    <dbReference type="NCBI Taxonomy" id="31243"/>
    <lineage>
        <taxon>Eukaryota</taxon>
        <taxon>Metazoa</taxon>
        <taxon>Ecdysozoa</taxon>
        <taxon>Nematoda</taxon>
        <taxon>Chromadorea</taxon>
        <taxon>Rhabditida</taxon>
        <taxon>Tylenchina</taxon>
        <taxon>Tylenchomorpha</taxon>
        <taxon>Tylenchoidea</taxon>
        <taxon>Heteroderidae</taxon>
        <taxon>Heteroderinae</taxon>
        <taxon>Globodera</taxon>
    </lineage>
</organism>
<proteinExistence type="predicted"/>
<evidence type="ECO:0000313" key="1">
    <source>
        <dbReference type="Proteomes" id="UP000887572"/>
    </source>
</evidence>
<sequence>MITNDPPVKLCAFRVKACRPTSDSELCGTPDRRRVRVTVPCGAWRTRAPQWKRCRLPGPVQLGHLRSTSRIKMRRNLRQNKEASFTIKLEIGPIFYASPNCSLSSIWSLYAYN</sequence>
<reference evidence="2" key="1">
    <citation type="submission" date="2022-11" db="UniProtKB">
        <authorList>
            <consortium name="WormBaseParasite"/>
        </authorList>
    </citation>
    <scope>IDENTIFICATION</scope>
</reference>
<name>A0A914H3U7_GLORO</name>
<evidence type="ECO:0000313" key="2">
    <source>
        <dbReference type="WBParaSite" id="Gr19_v10_g13748.t1"/>
    </source>
</evidence>
<accession>A0A914H3U7</accession>
<keyword evidence="1" id="KW-1185">Reference proteome</keyword>